<reference evidence="11 12" key="1">
    <citation type="submission" date="2019-03" db="EMBL/GenBank/DDBJ databases">
        <title>Freshwater and sediment microbial communities from various areas in North America, analyzing microbe dynamics in response to fracking.</title>
        <authorList>
            <person name="Lamendella R."/>
        </authorList>
    </citation>
    <scope>NUCLEOTIDE SEQUENCE [LARGE SCALE GENOMIC DNA]</scope>
    <source>
        <strain evidence="11 12">74A</strain>
    </source>
</reference>
<feature type="binding site" evidence="9">
    <location>
        <begin position="256"/>
        <end position="263"/>
    </location>
    <ligand>
        <name>FAD</name>
        <dbReference type="ChEBI" id="CHEBI:57692"/>
    </ligand>
</feature>
<dbReference type="PIRSF" id="PIRSF000089">
    <property type="entry name" value="Electra_flavoP_a"/>
    <property type="match status" value="1"/>
</dbReference>
<evidence type="ECO:0000256" key="1">
    <source>
        <dbReference type="ARBA" id="ARBA00005817"/>
    </source>
</evidence>
<feature type="binding site" evidence="9">
    <location>
        <position position="277"/>
    </location>
    <ligand>
        <name>FAD</name>
        <dbReference type="ChEBI" id="CHEBI:57692"/>
    </ligand>
</feature>
<comment type="caution">
    <text evidence="11">The sequence shown here is derived from an EMBL/GenBank/DDBJ whole genome shotgun (WGS) entry which is preliminary data.</text>
</comment>
<dbReference type="PANTHER" id="PTHR43153">
    <property type="entry name" value="ELECTRON TRANSFER FLAVOPROTEIN ALPHA"/>
    <property type="match status" value="1"/>
</dbReference>
<evidence type="ECO:0000256" key="9">
    <source>
        <dbReference type="PIRSR" id="PIRSR000089-1"/>
    </source>
</evidence>
<comment type="similarity">
    <text evidence="1">Belongs to the ETF alpha-subunit/FixB family.</text>
</comment>
<dbReference type="CDD" id="cd01715">
    <property type="entry name" value="ETF_alpha"/>
    <property type="match status" value="1"/>
</dbReference>
<evidence type="ECO:0000256" key="3">
    <source>
        <dbReference type="ARBA" id="ARBA00022630"/>
    </source>
</evidence>
<dbReference type="Gene3D" id="3.40.50.1220">
    <property type="entry name" value="TPP-binding domain"/>
    <property type="match status" value="1"/>
</dbReference>
<organism evidence="11 12">
    <name type="scientific">Shewanella fodinae</name>
    <dbReference type="NCBI Taxonomy" id="552357"/>
    <lineage>
        <taxon>Bacteria</taxon>
        <taxon>Pseudomonadati</taxon>
        <taxon>Pseudomonadota</taxon>
        <taxon>Gammaproteobacteria</taxon>
        <taxon>Alteromonadales</taxon>
        <taxon>Shewanellaceae</taxon>
        <taxon>Shewanella</taxon>
    </lineage>
</organism>
<dbReference type="PANTHER" id="PTHR43153:SF1">
    <property type="entry name" value="ELECTRON TRANSFER FLAVOPROTEIN SUBUNIT ALPHA, MITOCHONDRIAL"/>
    <property type="match status" value="1"/>
</dbReference>
<feature type="binding site" evidence="9">
    <location>
        <begin position="239"/>
        <end position="243"/>
    </location>
    <ligand>
        <name>FAD</name>
        <dbReference type="ChEBI" id="CHEBI:57692"/>
    </ligand>
</feature>
<evidence type="ECO:0000256" key="7">
    <source>
        <dbReference type="ARBA" id="ARBA00068674"/>
    </source>
</evidence>
<evidence type="ECO:0000256" key="5">
    <source>
        <dbReference type="ARBA" id="ARBA00022982"/>
    </source>
</evidence>
<comment type="function">
    <text evidence="6">The electron transfer flavoprotein serves as a specific electron acceptor for other dehydrogenases. It transfers the electrons to the main respiratory chain via ETF-ubiquinone oxidoreductase (ETF dehydrogenase).</text>
</comment>
<dbReference type="InterPro" id="IPR018206">
    <property type="entry name" value="ETF_asu_C_CS"/>
</dbReference>
<dbReference type="SMART" id="SM00893">
    <property type="entry name" value="ETF"/>
    <property type="match status" value="1"/>
</dbReference>
<dbReference type="InterPro" id="IPR014730">
    <property type="entry name" value="ETF_a/b_N"/>
</dbReference>
<keyword evidence="12" id="KW-1185">Reference proteome</keyword>
<dbReference type="PROSITE" id="PS00696">
    <property type="entry name" value="ETF_ALPHA"/>
    <property type="match status" value="1"/>
</dbReference>
<dbReference type="FunFam" id="3.40.50.1220:FF:000001">
    <property type="entry name" value="Electron transfer flavoprotein, alpha subunit"/>
    <property type="match status" value="1"/>
</dbReference>
<gene>
    <name evidence="11" type="ORF">EDC91_15112</name>
</gene>
<evidence type="ECO:0000256" key="2">
    <source>
        <dbReference type="ARBA" id="ARBA00022448"/>
    </source>
</evidence>
<protein>
    <recommendedName>
        <fullName evidence="7">Electron transfer flavoprotein subunit alpha</fullName>
    </recommendedName>
    <alternativeName>
        <fullName evidence="8">Electron transfer flavoprotein large subunit</fullName>
    </alternativeName>
</protein>
<keyword evidence="2" id="KW-0813">Transport</keyword>
<dbReference type="GO" id="GO:0009055">
    <property type="term" value="F:electron transfer activity"/>
    <property type="evidence" value="ECO:0007669"/>
    <property type="project" value="InterPro"/>
</dbReference>
<name>A0A4R2F451_9GAMM</name>
<feature type="binding site" evidence="9">
    <location>
        <position position="200"/>
    </location>
    <ligand>
        <name>FAD</name>
        <dbReference type="ChEBI" id="CHEBI:57692"/>
    </ligand>
</feature>
<dbReference type="RefSeq" id="WP_133040615.1">
    <property type="nucleotide sequence ID" value="NZ_SLWF01000051.1"/>
</dbReference>
<dbReference type="SUPFAM" id="SSF52402">
    <property type="entry name" value="Adenine nucleotide alpha hydrolases-like"/>
    <property type="match status" value="1"/>
</dbReference>
<dbReference type="InterPro" id="IPR001308">
    <property type="entry name" value="ETF_a/FixB"/>
</dbReference>
<dbReference type="InterPro" id="IPR014731">
    <property type="entry name" value="ETF_asu_C"/>
</dbReference>
<dbReference type="InterPro" id="IPR029035">
    <property type="entry name" value="DHS-like_NAD/FAD-binding_dom"/>
</dbReference>
<dbReference type="Gene3D" id="3.40.50.620">
    <property type="entry name" value="HUPs"/>
    <property type="match status" value="1"/>
</dbReference>
<sequence length="307" mass="31362">MTVLVIAEHDNVSLKSETAKVVAAAASLAADIDVLVAGSACAAVAESVAKLQGVSRVLVADNPVYKAQLADNLAKLVVGQASGYSHIFAAATSTGKDLLPRVAALLDVAMISEVVKIEDADTFVHPIYAGNALEKVKSLDAVKVATVRASAFDAVPATANAAIVALDVVINSVCSELAHTTVASERPELGNARVIVSGGRALGSADKFAMLETLADKLGGAVGASRAAVDAGYISNDLQVGQTGKIVAPELYIAVGISGAIQHLAGMKDSKVIVAINKDPQAPIFQVADYGLEADLFEAVPKLVELI</sequence>
<evidence type="ECO:0000256" key="6">
    <source>
        <dbReference type="ARBA" id="ARBA00025649"/>
    </source>
</evidence>
<dbReference type="GO" id="GO:0050660">
    <property type="term" value="F:flavin adenine dinucleotide binding"/>
    <property type="evidence" value="ECO:0007669"/>
    <property type="project" value="InterPro"/>
</dbReference>
<evidence type="ECO:0000256" key="8">
    <source>
        <dbReference type="ARBA" id="ARBA00079299"/>
    </source>
</evidence>
<proteinExistence type="inferred from homology"/>
<evidence type="ECO:0000259" key="10">
    <source>
        <dbReference type="SMART" id="SM00893"/>
    </source>
</evidence>
<dbReference type="GO" id="GO:0033539">
    <property type="term" value="P:fatty acid beta-oxidation using acyl-CoA dehydrogenase"/>
    <property type="evidence" value="ECO:0007669"/>
    <property type="project" value="TreeGrafter"/>
</dbReference>
<dbReference type="InterPro" id="IPR033947">
    <property type="entry name" value="ETF_alpha_N"/>
</dbReference>
<dbReference type="EMBL" id="SLWF01000051">
    <property type="protein sequence ID" value="TCN76936.1"/>
    <property type="molecule type" value="Genomic_DNA"/>
</dbReference>
<feature type="domain" description="Electron transfer flavoprotein alpha/beta-subunit N-terminal" evidence="10">
    <location>
        <begin position="3"/>
        <end position="181"/>
    </location>
</feature>
<evidence type="ECO:0000256" key="4">
    <source>
        <dbReference type="ARBA" id="ARBA00022827"/>
    </source>
</evidence>
<dbReference type="Pfam" id="PF01012">
    <property type="entry name" value="ETF"/>
    <property type="match status" value="1"/>
</dbReference>
<keyword evidence="3" id="KW-0285">Flavoprotein</keyword>
<keyword evidence="4 9" id="KW-0274">FAD</keyword>
<dbReference type="SUPFAM" id="SSF52467">
    <property type="entry name" value="DHS-like NAD/FAD-binding domain"/>
    <property type="match status" value="1"/>
</dbReference>
<accession>A0A4R2F451</accession>
<dbReference type="OrthoDB" id="9770286at2"/>
<dbReference type="AlphaFoldDB" id="A0A4R2F451"/>
<feature type="binding site" evidence="9">
    <location>
        <begin position="225"/>
        <end position="226"/>
    </location>
    <ligand>
        <name>FAD</name>
        <dbReference type="ChEBI" id="CHEBI:57692"/>
    </ligand>
</feature>
<comment type="cofactor">
    <cofactor evidence="9">
        <name>FAD</name>
        <dbReference type="ChEBI" id="CHEBI:57692"/>
    </cofactor>
    <text evidence="9">Binds 1 FAD per dimer.</text>
</comment>
<dbReference type="Proteomes" id="UP000294832">
    <property type="component" value="Unassembled WGS sequence"/>
</dbReference>
<evidence type="ECO:0000313" key="12">
    <source>
        <dbReference type="Proteomes" id="UP000294832"/>
    </source>
</evidence>
<dbReference type="InterPro" id="IPR014729">
    <property type="entry name" value="Rossmann-like_a/b/a_fold"/>
</dbReference>
<keyword evidence="5" id="KW-0249">Electron transport</keyword>
<dbReference type="Pfam" id="PF00766">
    <property type="entry name" value="ETF_alpha"/>
    <property type="match status" value="1"/>
</dbReference>
<evidence type="ECO:0000313" key="11">
    <source>
        <dbReference type="EMBL" id="TCN76936.1"/>
    </source>
</evidence>